<feature type="signal peptide" evidence="1">
    <location>
        <begin position="1"/>
        <end position="24"/>
    </location>
</feature>
<dbReference type="InterPro" id="IPR003245">
    <property type="entry name" value="Phytocyanin_dom"/>
</dbReference>
<reference evidence="3 4" key="1">
    <citation type="journal article" date="2024" name="G3 (Bethesda)">
        <title>Genome assembly of Hibiscus sabdariffa L. provides insights into metabolisms of medicinal natural products.</title>
        <authorList>
            <person name="Kim T."/>
        </authorList>
    </citation>
    <scope>NUCLEOTIDE SEQUENCE [LARGE SCALE GENOMIC DNA]</scope>
    <source>
        <strain evidence="3">TK-2024</strain>
        <tissue evidence="3">Old leaves</tissue>
    </source>
</reference>
<dbReference type="InterPro" id="IPR039391">
    <property type="entry name" value="Phytocyanin-like"/>
</dbReference>
<dbReference type="SUPFAM" id="SSF49503">
    <property type="entry name" value="Cupredoxins"/>
    <property type="match status" value="1"/>
</dbReference>
<sequence length="140" mass="15382">MGRFGSGAIMVGVVVMMWCMLVEAKVWTVGGSKGWVAGVDYNAWLKFKTFQVDDFLVFDYSSLYSVCEVFEGDYNSCNVDHPIYSDNSGSTTFNLITPGPRYFICCDANLCKQGMKLLVNVTTKPSTNSSPTHTLSLAKG</sequence>
<keyword evidence="1" id="KW-0732">Signal</keyword>
<protein>
    <recommendedName>
        <fullName evidence="2">Phytocyanin domain-containing protein</fullName>
    </recommendedName>
</protein>
<evidence type="ECO:0000256" key="1">
    <source>
        <dbReference type="SAM" id="SignalP"/>
    </source>
</evidence>
<dbReference type="Gene3D" id="2.60.40.420">
    <property type="entry name" value="Cupredoxins - blue copper proteins"/>
    <property type="match status" value="1"/>
</dbReference>
<keyword evidence="4" id="KW-1185">Reference proteome</keyword>
<name>A0ABR2GAP6_9ROSI</name>
<feature type="domain" description="Phytocyanin" evidence="2">
    <location>
        <begin position="25"/>
        <end position="123"/>
    </location>
</feature>
<organism evidence="3 4">
    <name type="scientific">Hibiscus sabdariffa</name>
    <name type="common">roselle</name>
    <dbReference type="NCBI Taxonomy" id="183260"/>
    <lineage>
        <taxon>Eukaryota</taxon>
        <taxon>Viridiplantae</taxon>
        <taxon>Streptophyta</taxon>
        <taxon>Embryophyta</taxon>
        <taxon>Tracheophyta</taxon>
        <taxon>Spermatophyta</taxon>
        <taxon>Magnoliopsida</taxon>
        <taxon>eudicotyledons</taxon>
        <taxon>Gunneridae</taxon>
        <taxon>Pentapetalae</taxon>
        <taxon>rosids</taxon>
        <taxon>malvids</taxon>
        <taxon>Malvales</taxon>
        <taxon>Malvaceae</taxon>
        <taxon>Malvoideae</taxon>
        <taxon>Hibiscus</taxon>
    </lineage>
</organism>
<dbReference type="Pfam" id="PF02298">
    <property type="entry name" value="Cu_bind_like"/>
    <property type="match status" value="1"/>
</dbReference>
<feature type="chain" id="PRO_5045164928" description="Phytocyanin domain-containing protein" evidence="1">
    <location>
        <begin position="25"/>
        <end position="140"/>
    </location>
</feature>
<dbReference type="InterPro" id="IPR008972">
    <property type="entry name" value="Cupredoxin"/>
</dbReference>
<evidence type="ECO:0000259" key="2">
    <source>
        <dbReference type="PROSITE" id="PS51485"/>
    </source>
</evidence>
<proteinExistence type="predicted"/>
<evidence type="ECO:0000313" key="4">
    <source>
        <dbReference type="Proteomes" id="UP001472677"/>
    </source>
</evidence>
<dbReference type="Proteomes" id="UP001472677">
    <property type="component" value="Unassembled WGS sequence"/>
</dbReference>
<dbReference type="EMBL" id="JBBPBM010000002">
    <property type="protein sequence ID" value="KAK8597127.1"/>
    <property type="molecule type" value="Genomic_DNA"/>
</dbReference>
<comment type="caution">
    <text evidence="3">The sequence shown here is derived from an EMBL/GenBank/DDBJ whole genome shotgun (WGS) entry which is preliminary data.</text>
</comment>
<dbReference type="PROSITE" id="PS51485">
    <property type="entry name" value="PHYTOCYANIN"/>
    <property type="match status" value="1"/>
</dbReference>
<accession>A0ABR2GAP6</accession>
<gene>
    <name evidence="3" type="ORF">V6N12_065603</name>
</gene>
<evidence type="ECO:0000313" key="3">
    <source>
        <dbReference type="EMBL" id="KAK8597127.1"/>
    </source>
</evidence>
<dbReference type="PANTHER" id="PTHR33021:SF524">
    <property type="entry name" value="BLUE COPPER PROTEIN-LIKE"/>
    <property type="match status" value="1"/>
</dbReference>
<dbReference type="CDD" id="cd04216">
    <property type="entry name" value="Phytocyanin"/>
    <property type="match status" value="1"/>
</dbReference>
<dbReference type="PANTHER" id="PTHR33021">
    <property type="entry name" value="BLUE COPPER PROTEIN"/>
    <property type="match status" value="1"/>
</dbReference>